<evidence type="ECO:0000313" key="1">
    <source>
        <dbReference type="EMBL" id="CAG5126326.1"/>
    </source>
</evidence>
<keyword evidence="2" id="KW-1185">Reference proteome</keyword>
<evidence type="ECO:0000313" key="2">
    <source>
        <dbReference type="Proteomes" id="UP000678393"/>
    </source>
</evidence>
<reference evidence="1" key="1">
    <citation type="submission" date="2021-04" db="EMBL/GenBank/DDBJ databases">
        <authorList>
            <consortium name="Molecular Ecology Group"/>
        </authorList>
    </citation>
    <scope>NUCLEOTIDE SEQUENCE</scope>
</reference>
<organism evidence="1 2">
    <name type="scientific">Candidula unifasciata</name>
    <dbReference type="NCBI Taxonomy" id="100452"/>
    <lineage>
        <taxon>Eukaryota</taxon>
        <taxon>Metazoa</taxon>
        <taxon>Spiralia</taxon>
        <taxon>Lophotrochozoa</taxon>
        <taxon>Mollusca</taxon>
        <taxon>Gastropoda</taxon>
        <taxon>Heterobranchia</taxon>
        <taxon>Euthyneura</taxon>
        <taxon>Panpulmonata</taxon>
        <taxon>Eupulmonata</taxon>
        <taxon>Stylommatophora</taxon>
        <taxon>Helicina</taxon>
        <taxon>Helicoidea</taxon>
        <taxon>Geomitridae</taxon>
        <taxon>Candidula</taxon>
    </lineage>
</organism>
<comment type="caution">
    <text evidence="1">The sequence shown here is derived from an EMBL/GenBank/DDBJ whole genome shotgun (WGS) entry which is preliminary data.</text>
</comment>
<accession>A0A8S3ZGU7</accession>
<feature type="non-terminal residue" evidence="1">
    <location>
        <position position="1"/>
    </location>
</feature>
<sequence length="49" mass="5322">NWEEEKGEGREGVCDSIIKSHILTFPPSPFLPISQRALTAPPCGLPCSI</sequence>
<dbReference type="AlphaFoldDB" id="A0A8S3ZGU7"/>
<dbReference type="Proteomes" id="UP000678393">
    <property type="component" value="Unassembled WGS sequence"/>
</dbReference>
<protein>
    <submittedName>
        <fullName evidence="1">Uncharacterized protein</fullName>
    </submittedName>
</protein>
<dbReference type="EMBL" id="CAJHNH020002330">
    <property type="protein sequence ID" value="CAG5126326.1"/>
    <property type="molecule type" value="Genomic_DNA"/>
</dbReference>
<gene>
    <name evidence="1" type="ORF">CUNI_LOCUS11884</name>
</gene>
<name>A0A8S3ZGU7_9EUPU</name>
<proteinExistence type="predicted"/>